<sequence length="598" mass="66508">MNSATTTEAQSLNVEKLFEQGHIKQGKALRALLALYRGQRLNLALSAFFFLIKHSPVWAIPIITADMINHLSDPTVQGLGWLWIDLAIVSAVIVQNIPTQIAHVSFMSRASRHIEAALRGTLIRKLQRLSMSYHSDMKSGRMQSKVLRDVEAIETMSKQMMYAFVPAVLNVVVALAITLTTSVTIASFFILVIPFAIGLVFLFRRRIQLGNREFRREVEQMSGQVAETVEMIPVTRAHGLEETAIHKVDQTLRSIKTKGYKLDVMEAWFGSSSWVTFTLFQMLCLGFSCIQVERGVINVGDVIMYQGFFSSILMAVNQIIVVYPQIAKGMESIHSVSEVLLSTDTEGYEGTKQIGIVKGDIEFDRVRFSYGDTDKHVLEDFSLHVRAGETIAFVGASGAGKSTVLNLAIGFYRPTSGTVKVDGIPFDELDMRSFRHNLAVVPQSTVLFSGTIRDNIAYGLEGVTEEKLRRVIQLANLQDVIDAMPQGLDTMIGEHGGKLSGGQRQRIAIARAMIREPRVILLDEATSALDNISEHVVQKAMQELVRDRTTFIVAHRLSTIRDADRIVVMNNGRIAEVGTYEELIGARGAFYELKQLQA</sequence>
<dbReference type="SMART" id="SM00382">
    <property type="entry name" value="AAA"/>
    <property type="match status" value="1"/>
</dbReference>
<feature type="transmembrane region" description="Helical" evidence="7">
    <location>
        <begin position="161"/>
        <end position="179"/>
    </location>
</feature>
<dbReference type="Gene3D" id="3.40.50.300">
    <property type="entry name" value="P-loop containing nucleotide triphosphate hydrolases"/>
    <property type="match status" value="1"/>
</dbReference>
<accession>A0ABV5KV90</accession>
<evidence type="ECO:0000256" key="3">
    <source>
        <dbReference type="ARBA" id="ARBA00022741"/>
    </source>
</evidence>
<evidence type="ECO:0000259" key="9">
    <source>
        <dbReference type="PROSITE" id="PS50929"/>
    </source>
</evidence>
<gene>
    <name evidence="10" type="ORF">ACFFSY_24690</name>
</gene>
<dbReference type="InterPro" id="IPR036640">
    <property type="entry name" value="ABC1_TM_sf"/>
</dbReference>
<feature type="domain" description="ABC transmembrane type-1" evidence="9">
    <location>
        <begin position="59"/>
        <end position="328"/>
    </location>
</feature>
<evidence type="ECO:0000256" key="2">
    <source>
        <dbReference type="ARBA" id="ARBA00022692"/>
    </source>
</evidence>
<name>A0ABV5KV90_9BACL</name>
<dbReference type="InterPro" id="IPR011527">
    <property type="entry name" value="ABC1_TM_dom"/>
</dbReference>
<evidence type="ECO:0000256" key="5">
    <source>
        <dbReference type="ARBA" id="ARBA00022989"/>
    </source>
</evidence>
<dbReference type="Pfam" id="PF00005">
    <property type="entry name" value="ABC_tran"/>
    <property type="match status" value="1"/>
</dbReference>
<organism evidence="10 11">
    <name type="scientific">Paenibacillus aurantiacus</name>
    <dbReference type="NCBI Taxonomy" id="1936118"/>
    <lineage>
        <taxon>Bacteria</taxon>
        <taxon>Bacillati</taxon>
        <taxon>Bacillota</taxon>
        <taxon>Bacilli</taxon>
        <taxon>Bacillales</taxon>
        <taxon>Paenibacillaceae</taxon>
        <taxon>Paenibacillus</taxon>
    </lineage>
</organism>
<dbReference type="EMBL" id="JBHMDO010000039">
    <property type="protein sequence ID" value="MFB9329146.1"/>
    <property type="molecule type" value="Genomic_DNA"/>
</dbReference>
<dbReference type="GO" id="GO:0005524">
    <property type="term" value="F:ATP binding"/>
    <property type="evidence" value="ECO:0007669"/>
    <property type="project" value="UniProtKB-KW"/>
</dbReference>
<evidence type="ECO:0000313" key="11">
    <source>
        <dbReference type="Proteomes" id="UP001589747"/>
    </source>
</evidence>
<dbReference type="PROSITE" id="PS50096">
    <property type="entry name" value="IQ"/>
    <property type="match status" value="1"/>
</dbReference>
<dbReference type="SUPFAM" id="SSF90123">
    <property type="entry name" value="ABC transporter transmembrane region"/>
    <property type="match status" value="1"/>
</dbReference>
<comment type="subcellular location">
    <subcellularLocation>
        <location evidence="1">Cell membrane</location>
        <topology evidence="1">Multi-pass membrane protein</topology>
    </subcellularLocation>
</comment>
<evidence type="ECO:0000313" key="10">
    <source>
        <dbReference type="EMBL" id="MFB9329146.1"/>
    </source>
</evidence>
<feature type="transmembrane region" description="Helical" evidence="7">
    <location>
        <begin position="80"/>
        <end position="99"/>
    </location>
</feature>
<dbReference type="PROSITE" id="PS50893">
    <property type="entry name" value="ABC_TRANSPORTER_2"/>
    <property type="match status" value="1"/>
</dbReference>
<feature type="transmembrane region" description="Helical" evidence="7">
    <location>
        <begin position="185"/>
        <end position="203"/>
    </location>
</feature>
<keyword evidence="11" id="KW-1185">Reference proteome</keyword>
<evidence type="ECO:0000256" key="1">
    <source>
        <dbReference type="ARBA" id="ARBA00004651"/>
    </source>
</evidence>
<feature type="domain" description="ABC transporter" evidence="8">
    <location>
        <begin position="361"/>
        <end position="596"/>
    </location>
</feature>
<evidence type="ECO:0000256" key="7">
    <source>
        <dbReference type="SAM" id="Phobius"/>
    </source>
</evidence>
<feature type="transmembrane region" description="Helical" evidence="7">
    <location>
        <begin position="302"/>
        <end position="323"/>
    </location>
</feature>
<comment type="caution">
    <text evidence="10">The sequence shown here is derived from an EMBL/GenBank/DDBJ whole genome shotgun (WGS) entry which is preliminary data.</text>
</comment>
<dbReference type="Proteomes" id="UP001589747">
    <property type="component" value="Unassembled WGS sequence"/>
</dbReference>
<dbReference type="Pfam" id="PF00664">
    <property type="entry name" value="ABC_membrane"/>
    <property type="match status" value="1"/>
</dbReference>
<feature type="transmembrane region" description="Helical" evidence="7">
    <location>
        <begin position="267"/>
        <end position="290"/>
    </location>
</feature>
<dbReference type="Gene3D" id="1.20.1560.10">
    <property type="entry name" value="ABC transporter type 1, transmembrane domain"/>
    <property type="match status" value="1"/>
</dbReference>
<proteinExistence type="predicted"/>
<dbReference type="PANTHER" id="PTHR43394">
    <property type="entry name" value="ATP-DEPENDENT PERMEASE MDL1, MITOCHONDRIAL"/>
    <property type="match status" value="1"/>
</dbReference>
<evidence type="ECO:0000256" key="6">
    <source>
        <dbReference type="ARBA" id="ARBA00023136"/>
    </source>
</evidence>
<feature type="transmembrane region" description="Helical" evidence="7">
    <location>
        <begin position="41"/>
        <end position="60"/>
    </location>
</feature>
<keyword evidence="2 7" id="KW-0812">Transmembrane</keyword>
<keyword evidence="5 7" id="KW-1133">Transmembrane helix</keyword>
<dbReference type="InterPro" id="IPR017871">
    <property type="entry name" value="ABC_transporter-like_CS"/>
</dbReference>
<dbReference type="InterPro" id="IPR003593">
    <property type="entry name" value="AAA+_ATPase"/>
</dbReference>
<evidence type="ECO:0000259" key="8">
    <source>
        <dbReference type="PROSITE" id="PS50893"/>
    </source>
</evidence>
<dbReference type="InterPro" id="IPR003439">
    <property type="entry name" value="ABC_transporter-like_ATP-bd"/>
</dbReference>
<dbReference type="CDD" id="cd07346">
    <property type="entry name" value="ABC_6TM_exporters"/>
    <property type="match status" value="1"/>
</dbReference>
<dbReference type="InterPro" id="IPR027417">
    <property type="entry name" value="P-loop_NTPase"/>
</dbReference>
<dbReference type="InterPro" id="IPR039421">
    <property type="entry name" value="Type_1_exporter"/>
</dbReference>
<keyword evidence="6 7" id="KW-0472">Membrane</keyword>
<keyword evidence="3" id="KW-0547">Nucleotide-binding</keyword>
<protein>
    <submittedName>
        <fullName evidence="10">ABC transporter ATP-binding protein</fullName>
    </submittedName>
</protein>
<dbReference type="PROSITE" id="PS50929">
    <property type="entry name" value="ABC_TM1F"/>
    <property type="match status" value="1"/>
</dbReference>
<reference evidence="10 11" key="1">
    <citation type="submission" date="2024-09" db="EMBL/GenBank/DDBJ databases">
        <authorList>
            <person name="Sun Q."/>
            <person name="Mori K."/>
        </authorList>
    </citation>
    <scope>NUCLEOTIDE SEQUENCE [LARGE SCALE GENOMIC DNA]</scope>
    <source>
        <strain evidence="10 11">TISTR 2452</strain>
    </source>
</reference>
<keyword evidence="4 10" id="KW-0067">ATP-binding</keyword>
<dbReference type="PANTHER" id="PTHR43394:SF1">
    <property type="entry name" value="ATP-BINDING CASSETTE SUB-FAMILY B MEMBER 10, MITOCHONDRIAL"/>
    <property type="match status" value="1"/>
</dbReference>
<dbReference type="PROSITE" id="PS00211">
    <property type="entry name" value="ABC_TRANSPORTER_1"/>
    <property type="match status" value="1"/>
</dbReference>
<dbReference type="SUPFAM" id="SSF52540">
    <property type="entry name" value="P-loop containing nucleoside triphosphate hydrolases"/>
    <property type="match status" value="1"/>
</dbReference>
<evidence type="ECO:0000256" key="4">
    <source>
        <dbReference type="ARBA" id="ARBA00022840"/>
    </source>
</evidence>
<dbReference type="RefSeq" id="WP_377499132.1">
    <property type="nucleotide sequence ID" value="NZ_JBHMDO010000039.1"/>
</dbReference>